<keyword evidence="5" id="KW-0805">Transcription regulation</keyword>
<dbReference type="InterPro" id="IPR000846">
    <property type="entry name" value="DapB_N"/>
</dbReference>
<keyword evidence="11" id="KW-1185">Reference proteome</keyword>
<dbReference type="InterPro" id="IPR013767">
    <property type="entry name" value="PAS_fold"/>
</dbReference>
<name>K6D5Q1_9BACI</name>
<dbReference type="InterPro" id="IPR009057">
    <property type="entry name" value="Homeodomain-like_sf"/>
</dbReference>
<dbReference type="OrthoDB" id="9771372at2"/>
<dbReference type="PANTHER" id="PTHR32071:SF121">
    <property type="entry name" value="SIGMA L-DEPENDENT TRANSCRIPTIONAL REGULATOR YQIR-RELATED"/>
    <property type="match status" value="1"/>
</dbReference>
<dbReference type="Pfam" id="PF02954">
    <property type="entry name" value="HTH_8"/>
    <property type="match status" value="1"/>
</dbReference>
<dbReference type="SUPFAM" id="SSF51735">
    <property type="entry name" value="NAD(P)-binding Rossmann-fold domains"/>
    <property type="match status" value="1"/>
</dbReference>
<dbReference type="PROSITE" id="PS00675">
    <property type="entry name" value="SIGMA54_INTERACT_1"/>
    <property type="match status" value="1"/>
</dbReference>
<evidence type="ECO:0000256" key="1">
    <source>
        <dbReference type="ARBA" id="ARBA00022741"/>
    </source>
</evidence>
<dbReference type="STRING" id="1117379.BABA_24695"/>
<keyword evidence="1" id="KW-0547">Nucleotide-binding</keyword>
<dbReference type="SUPFAM" id="SSF46689">
    <property type="entry name" value="Homeodomain-like"/>
    <property type="match status" value="1"/>
</dbReference>
<keyword evidence="6" id="KW-0238">DNA-binding</keyword>
<dbReference type="PROSITE" id="PS50112">
    <property type="entry name" value="PAS"/>
    <property type="match status" value="2"/>
</dbReference>
<evidence type="ECO:0000259" key="9">
    <source>
        <dbReference type="PROSITE" id="PS50112"/>
    </source>
</evidence>
<evidence type="ECO:0000313" key="10">
    <source>
        <dbReference type="EMBL" id="EKN63614.1"/>
    </source>
</evidence>
<dbReference type="GO" id="GO:0006355">
    <property type="term" value="P:regulation of DNA-templated transcription"/>
    <property type="evidence" value="ECO:0007669"/>
    <property type="project" value="InterPro"/>
</dbReference>
<feature type="domain" description="Sigma-54 factor interaction" evidence="8">
    <location>
        <begin position="368"/>
        <end position="598"/>
    </location>
</feature>
<dbReference type="eggNOG" id="COG3290">
    <property type="taxonomic scope" value="Bacteria"/>
</dbReference>
<dbReference type="AlphaFoldDB" id="K6D5Q1"/>
<evidence type="ECO:0000256" key="7">
    <source>
        <dbReference type="ARBA" id="ARBA00023163"/>
    </source>
</evidence>
<dbReference type="Pfam" id="PF00158">
    <property type="entry name" value="Sigma54_activat"/>
    <property type="match status" value="1"/>
</dbReference>
<evidence type="ECO:0000259" key="8">
    <source>
        <dbReference type="PROSITE" id="PS50045"/>
    </source>
</evidence>
<dbReference type="Pfam" id="PF01113">
    <property type="entry name" value="DapB_N"/>
    <property type="match status" value="1"/>
</dbReference>
<proteinExistence type="predicted"/>
<dbReference type="GO" id="GO:0009089">
    <property type="term" value="P:lysine biosynthetic process via diaminopimelate"/>
    <property type="evidence" value="ECO:0007669"/>
    <property type="project" value="InterPro"/>
</dbReference>
<dbReference type="InterPro" id="IPR002078">
    <property type="entry name" value="Sigma_54_int"/>
</dbReference>
<dbReference type="InterPro" id="IPR003593">
    <property type="entry name" value="AAA+_ATPase"/>
</dbReference>
<dbReference type="InterPro" id="IPR027417">
    <property type="entry name" value="P-loop_NTPase"/>
</dbReference>
<dbReference type="eggNOG" id="COG3829">
    <property type="taxonomic scope" value="Bacteria"/>
</dbReference>
<dbReference type="SUPFAM" id="SSF55785">
    <property type="entry name" value="PYP-like sensor domain (PAS domain)"/>
    <property type="match status" value="2"/>
</dbReference>
<dbReference type="SUPFAM" id="SSF52540">
    <property type="entry name" value="P-loop containing nucleoside triphosphate hydrolases"/>
    <property type="match status" value="1"/>
</dbReference>
<feature type="domain" description="PAS" evidence="9">
    <location>
        <begin position="234"/>
        <end position="285"/>
    </location>
</feature>
<dbReference type="SMART" id="SM00382">
    <property type="entry name" value="AAA"/>
    <property type="match status" value="1"/>
</dbReference>
<dbReference type="InterPro" id="IPR025662">
    <property type="entry name" value="Sigma_54_int_dom_ATP-bd_1"/>
</dbReference>
<organism evidence="10 11">
    <name type="scientific">Neobacillus bataviensis LMG 21833</name>
    <dbReference type="NCBI Taxonomy" id="1117379"/>
    <lineage>
        <taxon>Bacteria</taxon>
        <taxon>Bacillati</taxon>
        <taxon>Bacillota</taxon>
        <taxon>Bacilli</taxon>
        <taxon>Bacillales</taxon>
        <taxon>Bacillaceae</taxon>
        <taxon>Neobacillus</taxon>
    </lineage>
</organism>
<dbReference type="InterPro" id="IPR025943">
    <property type="entry name" value="Sigma_54_int_dom_ATP-bd_2"/>
</dbReference>
<dbReference type="PROSITE" id="PS00688">
    <property type="entry name" value="SIGMA54_INTERACT_3"/>
    <property type="match status" value="1"/>
</dbReference>
<dbReference type="RefSeq" id="WP_007087930.1">
    <property type="nucleotide sequence ID" value="NZ_AJLS01000162.1"/>
</dbReference>
<dbReference type="Pfam" id="PF25601">
    <property type="entry name" value="AAA_lid_14"/>
    <property type="match status" value="1"/>
</dbReference>
<dbReference type="GO" id="GO:0043565">
    <property type="term" value="F:sequence-specific DNA binding"/>
    <property type="evidence" value="ECO:0007669"/>
    <property type="project" value="InterPro"/>
</dbReference>
<evidence type="ECO:0000256" key="4">
    <source>
        <dbReference type="ARBA" id="ARBA00023002"/>
    </source>
</evidence>
<dbReference type="Gene3D" id="3.30.450.20">
    <property type="entry name" value="PAS domain"/>
    <property type="match status" value="2"/>
</dbReference>
<dbReference type="InterPro" id="IPR002197">
    <property type="entry name" value="HTH_Fis"/>
</dbReference>
<feature type="domain" description="PAS" evidence="9">
    <location>
        <begin position="115"/>
        <end position="185"/>
    </location>
</feature>
<dbReference type="PROSITE" id="PS50045">
    <property type="entry name" value="SIGMA54_INTERACT_4"/>
    <property type="match status" value="1"/>
</dbReference>
<dbReference type="InterPro" id="IPR035965">
    <property type="entry name" value="PAS-like_dom_sf"/>
</dbReference>
<protein>
    <submittedName>
        <fullName evidence="10">Transcriptional regulator</fullName>
    </submittedName>
</protein>
<keyword evidence="7" id="KW-0804">Transcription</keyword>
<evidence type="ECO:0000256" key="6">
    <source>
        <dbReference type="ARBA" id="ARBA00023125"/>
    </source>
</evidence>
<dbReference type="InterPro" id="IPR025944">
    <property type="entry name" value="Sigma_54_int_dom_CS"/>
</dbReference>
<dbReference type="CDD" id="cd00009">
    <property type="entry name" value="AAA"/>
    <property type="match status" value="1"/>
</dbReference>
<dbReference type="PRINTS" id="PR01590">
    <property type="entry name" value="HTHFIS"/>
</dbReference>
<dbReference type="CDD" id="cd00130">
    <property type="entry name" value="PAS"/>
    <property type="match status" value="2"/>
</dbReference>
<dbReference type="Pfam" id="PF00989">
    <property type="entry name" value="PAS"/>
    <property type="match status" value="2"/>
</dbReference>
<dbReference type="Proteomes" id="UP000006316">
    <property type="component" value="Unassembled WGS sequence"/>
</dbReference>
<evidence type="ECO:0000256" key="3">
    <source>
        <dbReference type="ARBA" id="ARBA00022857"/>
    </source>
</evidence>
<dbReference type="InterPro" id="IPR036291">
    <property type="entry name" value="NAD(P)-bd_dom_sf"/>
</dbReference>
<reference evidence="10 11" key="1">
    <citation type="journal article" date="2012" name="Front. Microbiol.">
        <title>Redundancy and modularity in membrane-associated dissimilatory nitrate reduction in Bacillus.</title>
        <authorList>
            <person name="Heylen K."/>
            <person name="Keltjens J."/>
        </authorList>
    </citation>
    <scope>NUCLEOTIDE SEQUENCE [LARGE SCALE GENOMIC DNA]</scope>
    <source>
        <strain evidence="11">LMG 21833T</strain>
    </source>
</reference>
<dbReference type="Gene3D" id="3.40.50.300">
    <property type="entry name" value="P-loop containing nucleotide triphosphate hydrolases"/>
    <property type="match status" value="1"/>
</dbReference>
<dbReference type="NCBIfam" id="TIGR00229">
    <property type="entry name" value="sensory_box"/>
    <property type="match status" value="2"/>
</dbReference>
<evidence type="ECO:0000313" key="11">
    <source>
        <dbReference type="Proteomes" id="UP000006316"/>
    </source>
</evidence>
<keyword evidence="2" id="KW-0067">ATP-binding</keyword>
<dbReference type="InterPro" id="IPR000014">
    <property type="entry name" value="PAS"/>
</dbReference>
<accession>K6D5Q1</accession>
<keyword evidence="4" id="KW-0560">Oxidoreductase</keyword>
<dbReference type="GO" id="GO:0008839">
    <property type="term" value="F:4-hydroxy-tetrahydrodipicolinate reductase"/>
    <property type="evidence" value="ECO:0007669"/>
    <property type="project" value="InterPro"/>
</dbReference>
<keyword evidence="3" id="KW-0521">NADP</keyword>
<gene>
    <name evidence="10" type="ORF">BABA_24695</name>
</gene>
<dbReference type="FunFam" id="3.40.50.300:FF:000006">
    <property type="entry name" value="DNA-binding transcriptional regulator NtrC"/>
    <property type="match status" value="1"/>
</dbReference>
<dbReference type="Gene3D" id="1.10.10.60">
    <property type="entry name" value="Homeodomain-like"/>
    <property type="match status" value="1"/>
</dbReference>
<evidence type="ECO:0000256" key="5">
    <source>
        <dbReference type="ARBA" id="ARBA00023015"/>
    </source>
</evidence>
<evidence type="ECO:0000256" key="2">
    <source>
        <dbReference type="ARBA" id="ARBA00022840"/>
    </source>
</evidence>
<dbReference type="EMBL" id="AJLS01000162">
    <property type="protein sequence ID" value="EKN63614.1"/>
    <property type="molecule type" value="Genomic_DNA"/>
</dbReference>
<dbReference type="GO" id="GO:0005524">
    <property type="term" value="F:ATP binding"/>
    <property type="evidence" value="ECO:0007669"/>
    <property type="project" value="UniProtKB-KW"/>
</dbReference>
<dbReference type="InterPro" id="IPR058031">
    <property type="entry name" value="AAA_lid_NorR"/>
</dbReference>
<dbReference type="PANTHER" id="PTHR32071">
    <property type="entry name" value="TRANSCRIPTIONAL REGULATORY PROTEIN"/>
    <property type="match status" value="1"/>
</dbReference>
<dbReference type="PROSITE" id="PS00676">
    <property type="entry name" value="SIGMA54_INTERACT_2"/>
    <property type="match status" value="1"/>
</dbReference>
<dbReference type="Gene3D" id="3.40.50.720">
    <property type="entry name" value="NAD(P)-binding Rossmann-like Domain"/>
    <property type="match status" value="1"/>
</dbReference>
<comment type="caution">
    <text evidence="10">The sequence shown here is derived from an EMBL/GenBank/DDBJ whole genome shotgun (WGS) entry which is preliminary data.</text>
</comment>
<dbReference type="PATRIC" id="fig|1117379.3.peg.5119"/>
<dbReference type="Gene3D" id="1.10.8.60">
    <property type="match status" value="1"/>
</dbReference>
<dbReference type="SMART" id="SM00091">
    <property type="entry name" value="PAS"/>
    <property type="match status" value="2"/>
</dbReference>
<sequence length="691" mass="76832">MQNIMIVGAGKGGTAILKILKESEVLNVDVVIDRNKDATGVLLAKDEGIKTGTSWQPFLTENIDIIIEVTGNDAVFQELRKAKNKKTVLIPGSVAFLVSKLMEEKEELVSKHQNESYQQELIFNATNDGMVVIDQQGKVILFNKRAEEIIGVKKAQAIGKAVLEVIPSSRLPIILETRRTEANQEMVLSNDRKIITTRIPIIEENGTLIGAFAVFKDITEVVNLAEEITDLKEIQTMLQAIIHSSDDAISVVDENGRGILINPAYTRLTGLTQEQVIGQPATADISEGDSMHMKVLQTRRAVRGVPMRVGPNKKEVIVNVAPIIVKGKLKGSVGVIHDMSEMKSLSRELSRARQIIRTLEAKYSFEDIIGHSDEMMLAIEQAKLGAKTPATVLLRGESGTGKELFAHAIHNASDRKYNKFVRVNCAALTESLLESELFGYEEGAFSGAIRGGKRGLFEEANNGSIFLDEIGELSANTQAKLLRVLQENEIIRVGGTKPVTINVRVIAATNVNLEKGIAKGTFREDLYYRLNRMPIHIPPLRMRKAEIPVLCERLIQKINRDYGRNVEGVTQAALLQLMGYNWPGNVRELENILGRAIIFMNYFETLIDVHHLPELKNKKTGNEPPATNYSEPYGLDQSLSEMLEAYEAKIIQQTLLRLNGNKTLTAKTLGLSVRNLYYKLEKYKLEKNSTQ</sequence>